<evidence type="ECO:0000259" key="2">
    <source>
        <dbReference type="PROSITE" id="PS50965"/>
    </source>
</evidence>
<dbReference type="GO" id="GO:0004672">
    <property type="term" value="F:protein kinase activity"/>
    <property type="evidence" value="ECO:0007669"/>
    <property type="project" value="InterPro"/>
</dbReference>
<evidence type="ECO:0000313" key="3">
    <source>
        <dbReference type="EMBL" id="MCM2678653.1"/>
    </source>
</evidence>
<evidence type="ECO:0000259" key="1">
    <source>
        <dbReference type="PROSITE" id="PS50011"/>
    </source>
</evidence>
<accession>A0AA42B6S6</accession>
<dbReference type="InterPro" id="IPR011009">
    <property type="entry name" value="Kinase-like_dom_sf"/>
</dbReference>
<dbReference type="SUPFAM" id="SSF56112">
    <property type="entry name" value="Protein kinase-like (PK-like)"/>
    <property type="match status" value="1"/>
</dbReference>
<dbReference type="Gene3D" id="1.10.510.10">
    <property type="entry name" value="Transferase(Phosphotransferase) domain 1"/>
    <property type="match status" value="1"/>
</dbReference>
<feature type="domain" description="Protein kinase" evidence="1">
    <location>
        <begin position="419"/>
        <end position="653"/>
    </location>
</feature>
<evidence type="ECO:0000313" key="4">
    <source>
        <dbReference type="Proteomes" id="UP001165393"/>
    </source>
</evidence>
<keyword evidence="4" id="KW-1185">Reference proteome</keyword>
<dbReference type="RefSeq" id="WP_251260014.1">
    <property type="nucleotide sequence ID" value="NZ_JAMQGP010000001.1"/>
</dbReference>
<protein>
    <submittedName>
        <fullName evidence="3">NERD domain-containing serine/threonine-protein kinase</fullName>
    </submittedName>
</protein>
<proteinExistence type="predicted"/>
<dbReference type="PROSITE" id="PS50011">
    <property type="entry name" value="PROTEIN_KINASE_DOM"/>
    <property type="match status" value="1"/>
</dbReference>
<reference evidence="3 4" key="1">
    <citation type="journal article" date="2013" name="Antonie Van Leeuwenhoek">
        <title>Echinimonas agarilytica gen. nov., sp. nov., a new gammaproteobacterium isolated from the sea urchin Strongylocentrotus intermedius.</title>
        <authorList>
            <person name="Nedashkovskaya O.I."/>
            <person name="Stenkova A.M."/>
            <person name="Zhukova N.V."/>
            <person name="Van Trappen S."/>
            <person name="Lee J.S."/>
            <person name="Kim S.B."/>
        </authorList>
    </citation>
    <scope>NUCLEOTIDE SEQUENCE [LARGE SCALE GENOMIC DNA]</scope>
    <source>
        <strain evidence="3 4">KMM 6351</strain>
    </source>
</reference>
<dbReference type="AlphaFoldDB" id="A0AA42B6S6"/>
<dbReference type="Gene3D" id="3.30.200.20">
    <property type="entry name" value="Phosphorylase Kinase, domain 1"/>
    <property type="match status" value="1"/>
</dbReference>
<dbReference type="EMBL" id="JAMQGP010000001">
    <property type="protein sequence ID" value="MCM2678653.1"/>
    <property type="molecule type" value="Genomic_DNA"/>
</dbReference>
<gene>
    <name evidence="3" type="ORF">NAF29_03075</name>
</gene>
<dbReference type="PROSITE" id="PS50965">
    <property type="entry name" value="NERD"/>
    <property type="match status" value="1"/>
</dbReference>
<dbReference type="InterPro" id="IPR011528">
    <property type="entry name" value="NERD"/>
</dbReference>
<dbReference type="GO" id="GO:0005524">
    <property type="term" value="F:ATP binding"/>
    <property type="evidence" value="ECO:0007669"/>
    <property type="project" value="InterPro"/>
</dbReference>
<feature type="domain" description="NERD" evidence="2">
    <location>
        <begin position="10"/>
        <end position="121"/>
    </location>
</feature>
<keyword evidence="3" id="KW-0418">Kinase</keyword>
<dbReference type="Proteomes" id="UP001165393">
    <property type="component" value="Unassembled WGS sequence"/>
</dbReference>
<name>A0AA42B6S6_9GAMM</name>
<dbReference type="Pfam" id="PF08378">
    <property type="entry name" value="NERD"/>
    <property type="match status" value="1"/>
</dbReference>
<sequence>MARHIKFSEPVNESERWAFSKLAKELPEHYVLLTNIEVPTPSGQAMEVDALVVGEWGVYVVDIKGYIGTLDAGVHAWSLDGRNVDNSLSKANYVARILAGKFKHKVPTGVYAPWCQGMVFVTGRLGEDIEVQKPNRTMGVFDPEQIISALTKEWGSTSQFKHKVTEKQKEFVLDTIGQVAVMERRNNRIHDFEKKQCLFINQGVEVWSADYAPGHFRAPWILKILQPAEFESREEFEKFEHSMREELFRLQELAGCSGVPHCAPLIQEGDMLVLPIRMPRGQPMTELSDVVITPKQDLMLLRRAATSLHQIHRRGYTVSNWQHNCVFIDQEGDVEYIDIQNQLSVSDDIQHFAACFLLIAERLGNPTIHQWFRESSKGRVGSLDALRSELSAVLMQQTIAPEHHNPETLLEGSVIDGRYRLIQQITQSDDSEQWRAMHLQGGFECVVSVFYNVEENWQGVASVYNSLKCLYHPHVEHIIEFSQLRDSNTLYIARAWIEGVSLADFREYIVPGQPKKWFAELLSALQYLHSLDIYHGSICPDNIVVYQKTAVLANFAVGSDIAMRGYAANYADPELWAAEGPAERDLYGLVASFVDVLIPKTEAPRTREDLIEGLNYFDPEVLPPSLAEACRRVLSFDLPLTDENYIDLFDLPE</sequence>
<dbReference type="InterPro" id="IPR000719">
    <property type="entry name" value="Prot_kinase_dom"/>
</dbReference>
<keyword evidence="3" id="KW-0808">Transferase</keyword>
<organism evidence="3 4">
    <name type="scientific">Echinimonas agarilytica</name>
    <dbReference type="NCBI Taxonomy" id="1215918"/>
    <lineage>
        <taxon>Bacteria</taxon>
        <taxon>Pseudomonadati</taxon>
        <taxon>Pseudomonadota</taxon>
        <taxon>Gammaproteobacteria</taxon>
        <taxon>Alteromonadales</taxon>
        <taxon>Echinimonadaceae</taxon>
        <taxon>Echinimonas</taxon>
    </lineage>
</organism>
<comment type="caution">
    <text evidence="3">The sequence shown here is derived from an EMBL/GenBank/DDBJ whole genome shotgun (WGS) entry which is preliminary data.</text>
</comment>